<dbReference type="Pfam" id="PF25601">
    <property type="entry name" value="AAA_lid_14"/>
    <property type="match status" value="1"/>
</dbReference>
<evidence type="ECO:0000256" key="7">
    <source>
        <dbReference type="ARBA" id="ARBA00023015"/>
    </source>
</evidence>
<name>A0A0P1G575_THAGE</name>
<protein>
    <recommendedName>
        <fullName evidence="3">Nif-specific regulatory protein</fullName>
    </recommendedName>
</protein>
<feature type="domain" description="Sigma-54 factor interaction" evidence="11">
    <location>
        <begin position="24"/>
        <end position="253"/>
    </location>
</feature>
<dbReference type="SUPFAM" id="SSF52540">
    <property type="entry name" value="P-loop containing nucleoside triphosphate hydrolases"/>
    <property type="match status" value="1"/>
</dbReference>
<proteinExistence type="predicted"/>
<evidence type="ECO:0000256" key="9">
    <source>
        <dbReference type="ARBA" id="ARBA00023159"/>
    </source>
</evidence>
<keyword evidence="4" id="KW-0547">Nucleotide-binding</keyword>
<keyword evidence="13" id="KW-1185">Reference proteome</keyword>
<evidence type="ECO:0000256" key="2">
    <source>
        <dbReference type="ARBA" id="ARBA00011135"/>
    </source>
</evidence>
<dbReference type="GO" id="GO:0005524">
    <property type="term" value="F:ATP binding"/>
    <property type="evidence" value="ECO:0007669"/>
    <property type="project" value="UniProtKB-KW"/>
</dbReference>
<dbReference type="Gene3D" id="1.10.10.60">
    <property type="entry name" value="Homeodomain-like"/>
    <property type="match status" value="1"/>
</dbReference>
<dbReference type="PROSITE" id="PS00688">
    <property type="entry name" value="SIGMA54_INTERACT_3"/>
    <property type="match status" value="1"/>
</dbReference>
<organism evidence="12 13">
    <name type="scientific">Thalassovita gelatinovora</name>
    <name type="common">Thalassobius gelatinovorus</name>
    <dbReference type="NCBI Taxonomy" id="53501"/>
    <lineage>
        <taxon>Bacteria</taxon>
        <taxon>Pseudomonadati</taxon>
        <taxon>Pseudomonadota</taxon>
        <taxon>Alphaproteobacteria</taxon>
        <taxon>Rhodobacterales</taxon>
        <taxon>Roseobacteraceae</taxon>
        <taxon>Thalassovita</taxon>
    </lineage>
</organism>
<gene>
    <name evidence="12" type="primary">zraR</name>
    <name evidence="12" type="ORF">TG4357_03660</name>
</gene>
<dbReference type="AlphaFoldDB" id="A0A0P1G575"/>
<dbReference type="InterPro" id="IPR002078">
    <property type="entry name" value="Sigma_54_int"/>
</dbReference>
<dbReference type="SUPFAM" id="SSF46689">
    <property type="entry name" value="Homeodomain-like"/>
    <property type="match status" value="1"/>
</dbReference>
<keyword evidence="9" id="KW-0010">Activator</keyword>
<evidence type="ECO:0000256" key="6">
    <source>
        <dbReference type="ARBA" id="ARBA00023012"/>
    </source>
</evidence>
<dbReference type="Pfam" id="PF02954">
    <property type="entry name" value="HTH_8"/>
    <property type="match status" value="1"/>
</dbReference>
<accession>A0A0P1G575</accession>
<evidence type="ECO:0000256" key="3">
    <source>
        <dbReference type="ARBA" id="ARBA00015308"/>
    </source>
</evidence>
<dbReference type="PROSITE" id="PS50045">
    <property type="entry name" value="SIGMA54_INTERACT_4"/>
    <property type="match status" value="1"/>
</dbReference>
<evidence type="ECO:0000259" key="11">
    <source>
        <dbReference type="PROSITE" id="PS50045"/>
    </source>
</evidence>
<evidence type="ECO:0000313" key="12">
    <source>
        <dbReference type="EMBL" id="CUH68548.1"/>
    </source>
</evidence>
<dbReference type="EMBL" id="CYSA01000028">
    <property type="protein sequence ID" value="CUH68548.1"/>
    <property type="molecule type" value="Genomic_DNA"/>
</dbReference>
<dbReference type="Gene3D" id="1.10.8.60">
    <property type="match status" value="1"/>
</dbReference>
<dbReference type="GO" id="GO:0006355">
    <property type="term" value="P:regulation of DNA-templated transcription"/>
    <property type="evidence" value="ECO:0007669"/>
    <property type="project" value="InterPro"/>
</dbReference>
<keyword evidence="5" id="KW-0067">ATP-binding</keyword>
<dbReference type="PRINTS" id="PR01590">
    <property type="entry name" value="HTHFIS"/>
</dbReference>
<keyword evidence="6" id="KW-0902">Two-component regulatory system</keyword>
<dbReference type="PROSITE" id="PS00676">
    <property type="entry name" value="SIGMA54_INTERACT_2"/>
    <property type="match status" value="1"/>
</dbReference>
<evidence type="ECO:0000256" key="1">
    <source>
        <dbReference type="ARBA" id="ARBA00002167"/>
    </source>
</evidence>
<evidence type="ECO:0000256" key="10">
    <source>
        <dbReference type="ARBA" id="ARBA00023163"/>
    </source>
</evidence>
<evidence type="ECO:0000256" key="8">
    <source>
        <dbReference type="ARBA" id="ARBA00023125"/>
    </source>
</evidence>
<evidence type="ECO:0000256" key="5">
    <source>
        <dbReference type="ARBA" id="ARBA00022840"/>
    </source>
</evidence>
<dbReference type="InterPro" id="IPR058031">
    <property type="entry name" value="AAA_lid_NorR"/>
</dbReference>
<comment type="subunit">
    <text evidence="2">Interacts with sigma-54.</text>
</comment>
<dbReference type="InterPro" id="IPR025944">
    <property type="entry name" value="Sigma_54_int_dom_CS"/>
</dbReference>
<dbReference type="GO" id="GO:0043565">
    <property type="term" value="F:sequence-specific DNA binding"/>
    <property type="evidence" value="ECO:0007669"/>
    <property type="project" value="InterPro"/>
</dbReference>
<dbReference type="OrthoDB" id="9805953at2"/>
<keyword evidence="8" id="KW-0238">DNA-binding</keyword>
<dbReference type="PANTHER" id="PTHR32071">
    <property type="entry name" value="TRANSCRIPTIONAL REGULATORY PROTEIN"/>
    <property type="match status" value="1"/>
</dbReference>
<keyword evidence="7" id="KW-0805">Transcription regulation</keyword>
<dbReference type="InterPro" id="IPR027417">
    <property type="entry name" value="P-loop_NTPase"/>
</dbReference>
<dbReference type="STRING" id="53501.SAMN04488043_106121"/>
<dbReference type="SMART" id="SM00382">
    <property type="entry name" value="AAA"/>
    <property type="match status" value="1"/>
</dbReference>
<evidence type="ECO:0000256" key="4">
    <source>
        <dbReference type="ARBA" id="ARBA00022741"/>
    </source>
</evidence>
<dbReference type="RefSeq" id="WP_058264329.1">
    <property type="nucleotide sequence ID" value="NZ_CP051181.1"/>
</dbReference>
<dbReference type="FunFam" id="3.40.50.300:FF:000006">
    <property type="entry name" value="DNA-binding transcriptional regulator NtrC"/>
    <property type="match status" value="1"/>
</dbReference>
<sequence length="357" mass="39131">MTNVFSNLFFDAEAPILYEIDAHIVGSSPATRRMKQMLTAVSPSDAPVMLSGDTGSGKERAATAIHQASGRKGKLVAVNCAAIPGELLESELFGYEKGAFTGAEEQRVGLIEMADGGSLFLDEIGDMPMALQSKLLRVLEAREIQRVGGRESIAVDFRLITATHRRLTDSVADGKFRADLFYRINVLPVPVPPLAERLEEIPELIDRMLSDHTKQHPHANLPHFAMDAIERLQAHNWPGNIRELRNVVDRAIVMFPGRMLHAGEVDNFLLLIETEGENTGKGPGSGFAVGDQDAVLKMLRDKGAIDIRLILRDMEISMIEGALQMCEGNVTGAAQSLGLQRTTLIEKIKKYGIQKPQ</sequence>
<dbReference type="Pfam" id="PF00158">
    <property type="entry name" value="Sigma54_activat"/>
    <property type="match status" value="1"/>
</dbReference>
<dbReference type="InterPro" id="IPR002197">
    <property type="entry name" value="HTH_Fis"/>
</dbReference>
<dbReference type="Proteomes" id="UP000051587">
    <property type="component" value="Unassembled WGS sequence"/>
</dbReference>
<dbReference type="PANTHER" id="PTHR32071:SF117">
    <property type="entry name" value="PTS-DEPENDENT DIHYDROXYACETONE KINASE OPERON REGULATORY PROTEIN-RELATED"/>
    <property type="match status" value="1"/>
</dbReference>
<keyword evidence="10" id="KW-0804">Transcription</keyword>
<dbReference type="InterPro" id="IPR025943">
    <property type="entry name" value="Sigma_54_int_dom_ATP-bd_2"/>
</dbReference>
<dbReference type="CDD" id="cd00009">
    <property type="entry name" value="AAA"/>
    <property type="match status" value="1"/>
</dbReference>
<dbReference type="GO" id="GO:0000160">
    <property type="term" value="P:phosphorelay signal transduction system"/>
    <property type="evidence" value="ECO:0007669"/>
    <property type="project" value="UniProtKB-KW"/>
</dbReference>
<dbReference type="Gene3D" id="3.40.50.300">
    <property type="entry name" value="P-loop containing nucleotide triphosphate hydrolases"/>
    <property type="match status" value="1"/>
</dbReference>
<evidence type="ECO:0000313" key="13">
    <source>
        <dbReference type="Proteomes" id="UP000051587"/>
    </source>
</evidence>
<dbReference type="InterPro" id="IPR009057">
    <property type="entry name" value="Homeodomain-like_sf"/>
</dbReference>
<dbReference type="InterPro" id="IPR003593">
    <property type="entry name" value="AAA+_ATPase"/>
</dbReference>
<comment type="function">
    <text evidence="1">Required for activation of most nif operons, which are directly involved in nitrogen fixation.</text>
</comment>
<reference evidence="12 13" key="1">
    <citation type="submission" date="2015-09" db="EMBL/GenBank/DDBJ databases">
        <authorList>
            <consortium name="Swine Surveillance"/>
        </authorList>
    </citation>
    <scope>NUCLEOTIDE SEQUENCE [LARGE SCALE GENOMIC DNA]</scope>
    <source>
        <strain evidence="12 13">CECT 4357</strain>
    </source>
</reference>